<protein>
    <submittedName>
        <fullName evidence="1">Uncharacterized protein</fullName>
    </submittedName>
</protein>
<dbReference type="Proteomes" id="UP000593836">
    <property type="component" value="Chromosome"/>
</dbReference>
<dbReference type="KEGG" id="smas:HUE87_04825"/>
<accession>A0A7S7M1Z8</accession>
<reference evidence="1 2" key="1">
    <citation type="submission" date="2020-05" db="EMBL/GenBank/DDBJ databases">
        <title>Sulfurimonas marisnigri, sp. nov., and Sulfurimonas baltica, sp. nov., manganese oxide reducing chemolithoautotrophs of the class Epsilonproteobacteria isolated from the pelagic redoxclines of the Black and Baltic Seas and emended description of the genus Sulfurimonas.</title>
        <authorList>
            <person name="Henkel J.V."/>
            <person name="Laudan C."/>
            <person name="Werner J."/>
            <person name="Neu T."/>
            <person name="Plewe S."/>
            <person name="Sproer C."/>
            <person name="Bunk B."/>
            <person name="Schulz-Vogt H.N."/>
        </authorList>
    </citation>
    <scope>NUCLEOTIDE SEQUENCE [LARGE SCALE GENOMIC DNA]</scope>
    <source>
        <strain evidence="1 2">SoZ1</strain>
    </source>
</reference>
<evidence type="ECO:0000313" key="2">
    <source>
        <dbReference type="Proteomes" id="UP000593836"/>
    </source>
</evidence>
<name>A0A7S7M1Z8_9BACT</name>
<dbReference type="AlphaFoldDB" id="A0A7S7M1Z8"/>
<keyword evidence="2" id="KW-1185">Reference proteome</keyword>
<proteinExistence type="predicted"/>
<dbReference type="RefSeq" id="WP_194367594.1">
    <property type="nucleotide sequence ID" value="NZ_CP054493.1"/>
</dbReference>
<dbReference type="EMBL" id="CP054493">
    <property type="protein sequence ID" value="QOY55555.1"/>
    <property type="molecule type" value="Genomic_DNA"/>
</dbReference>
<sequence>MVSIGMIYQFNNDQGTGLVMLSDGETKDFTIRDWIDDSNAPTIGLQVSYEDNGYFKKIKVPSEEEKNNISSDKKTSRDIDIKNFTSIEEYENYYLNESFITISNTKDKLIMQKYSAEGVYNISVSLKNAKPELVKEIHPLTSVDEHIQYLKDMGYKLANDSGNNESRKVSLRSYSIDDYGEVNISYHDSKINVSVMINGKKVY</sequence>
<gene>
    <name evidence="1" type="ORF">HUE87_04825</name>
</gene>
<evidence type="ECO:0000313" key="1">
    <source>
        <dbReference type="EMBL" id="QOY55555.1"/>
    </source>
</evidence>
<organism evidence="1 2">
    <name type="scientific">Candidatus Sulfurimonas marisnigri</name>
    <dbReference type="NCBI Taxonomy" id="2740405"/>
    <lineage>
        <taxon>Bacteria</taxon>
        <taxon>Pseudomonadati</taxon>
        <taxon>Campylobacterota</taxon>
        <taxon>Epsilonproteobacteria</taxon>
        <taxon>Campylobacterales</taxon>
        <taxon>Sulfurimonadaceae</taxon>
        <taxon>Sulfurimonas</taxon>
    </lineage>
</organism>